<evidence type="ECO:0000313" key="3">
    <source>
        <dbReference type="Proteomes" id="UP001144204"/>
    </source>
</evidence>
<gene>
    <name evidence="2" type="ORF">WR164_13040</name>
</gene>
<dbReference type="InterPro" id="IPR029058">
    <property type="entry name" value="AB_hydrolase_fold"/>
</dbReference>
<dbReference type="Gene3D" id="3.40.50.1820">
    <property type="entry name" value="alpha/beta hydrolase"/>
    <property type="match status" value="2"/>
</dbReference>
<reference evidence="2" key="2">
    <citation type="journal article" date="2023" name="PLoS ONE">
        <title>Philodulcilactobacillus myokoensis gen. nov., sp. nov., a fructophilic, acidophilic, and agar-phobic lactic acid bacterium isolated from fermented vegetable extracts.</title>
        <authorList>
            <person name="Kouya T."/>
            <person name="Ishiyama Y."/>
            <person name="Ohashi S."/>
            <person name="Kumakubo R."/>
            <person name="Yamazaki T."/>
            <person name="Otaki T."/>
        </authorList>
    </citation>
    <scope>NUCLEOTIDE SEQUENCE</scope>
    <source>
        <strain evidence="2">WR16-4</strain>
    </source>
</reference>
<organism evidence="2 3">
    <name type="scientific">Philodulcilactobacillus myokoensis</name>
    <dbReference type="NCBI Taxonomy" id="2929573"/>
    <lineage>
        <taxon>Bacteria</taxon>
        <taxon>Bacillati</taxon>
        <taxon>Bacillota</taxon>
        <taxon>Bacilli</taxon>
        <taxon>Lactobacillales</taxon>
        <taxon>Lactobacillaceae</taxon>
        <taxon>Philodulcilactobacillus</taxon>
    </lineage>
</organism>
<feature type="transmembrane region" description="Helical" evidence="1">
    <location>
        <begin position="7"/>
        <end position="28"/>
    </location>
</feature>
<dbReference type="AlphaFoldDB" id="A0A9W6B2U0"/>
<keyword evidence="1" id="KW-0812">Transmembrane</keyword>
<accession>A0A9W6B2U0</accession>
<proteinExistence type="predicted"/>
<sequence>MHTSKKVFITILLLIECFIFILTIGWQFRGSALNHVKVQQRSTATVFCPGYGGNAVSTDDFIEQFNTHRIARRALRIYVDTNNHISTMHKYHKVANNNPLVQLIFKDNTHPNRQANQMPYVMRYLYKVYHIKSVNLIGHSSGGNIGFDYMLNHPNLKDVPKVNKFVSIAANYKIPDRKVKNLPKNLKILNIAGEIYNLGTDGEVPVKTVSPMKKLVDGHVASYQFYVYRSNPLAAEHSMLHENPQLDKVIAEFLFNE</sequence>
<keyword evidence="1" id="KW-1133">Transmembrane helix</keyword>
<dbReference type="GO" id="GO:0016787">
    <property type="term" value="F:hydrolase activity"/>
    <property type="evidence" value="ECO:0007669"/>
    <property type="project" value="UniProtKB-KW"/>
</dbReference>
<dbReference type="InterPro" id="IPR010315">
    <property type="entry name" value="DUF915_hydro-like"/>
</dbReference>
<reference evidence="2" key="1">
    <citation type="submission" date="2022-07" db="EMBL/GenBank/DDBJ databases">
        <authorList>
            <person name="Kouya T."/>
            <person name="Ishiyama Y."/>
        </authorList>
    </citation>
    <scope>NUCLEOTIDE SEQUENCE</scope>
    <source>
        <strain evidence="2">WR16-4</strain>
    </source>
</reference>
<dbReference type="RefSeq" id="WP_286136787.1">
    <property type="nucleotide sequence ID" value="NZ_BRPL01000002.1"/>
</dbReference>
<keyword evidence="2" id="KW-0378">Hydrolase</keyword>
<dbReference type="Proteomes" id="UP001144204">
    <property type="component" value="Unassembled WGS sequence"/>
</dbReference>
<dbReference type="Pfam" id="PF06028">
    <property type="entry name" value="DUF915"/>
    <property type="match status" value="2"/>
</dbReference>
<keyword evidence="3" id="KW-1185">Reference proteome</keyword>
<comment type="caution">
    <text evidence="2">The sequence shown here is derived from an EMBL/GenBank/DDBJ whole genome shotgun (WGS) entry which is preliminary data.</text>
</comment>
<keyword evidence="1" id="KW-0472">Membrane</keyword>
<name>A0A9W6B2U0_9LACO</name>
<evidence type="ECO:0000256" key="1">
    <source>
        <dbReference type="SAM" id="Phobius"/>
    </source>
</evidence>
<evidence type="ECO:0000313" key="2">
    <source>
        <dbReference type="EMBL" id="GLB47325.1"/>
    </source>
</evidence>
<dbReference type="EMBL" id="BRPL01000002">
    <property type="protein sequence ID" value="GLB47325.1"/>
    <property type="molecule type" value="Genomic_DNA"/>
</dbReference>
<protein>
    <submittedName>
        <fullName evidence="2">Hydrolase</fullName>
    </submittedName>
</protein>
<dbReference type="SUPFAM" id="SSF53474">
    <property type="entry name" value="alpha/beta-Hydrolases"/>
    <property type="match status" value="1"/>
</dbReference>